<name>A0A9W9LTZ1_9EURO</name>
<reference evidence="5" key="2">
    <citation type="journal article" date="2023" name="IMA Fungus">
        <title>Comparative genomic study of the Penicillium genus elucidates a diverse pangenome and 15 lateral gene transfer events.</title>
        <authorList>
            <person name="Petersen C."/>
            <person name="Sorensen T."/>
            <person name="Nielsen M.R."/>
            <person name="Sondergaard T.E."/>
            <person name="Sorensen J.L."/>
            <person name="Fitzpatrick D.A."/>
            <person name="Frisvad J.C."/>
            <person name="Nielsen K.L."/>
        </authorList>
    </citation>
    <scope>NUCLEOTIDE SEQUENCE</scope>
    <source>
        <strain evidence="5">IBT 26290</strain>
    </source>
</reference>
<sequence length="126" mass="12898">MADAPQPPSAPSADPPLPAPVPSAPAAPPPSDSAAPLPKQSTGTTMSDINGSSNTPTADLSSASATQVRPGGAPARVYLNDKIVPHLLEGMKSIARDQPANPLRALGEFLIQKSNEVEVDAKRESE</sequence>
<keyword evidence="6" id="KW-1185">Reference proteome</keyword>
<dbReference type="AlphaFoldDB" id="A0A9W9LTZ1"/>
<evidence type="ECO:0008006" key="7">
    <source>
        <dbReference type="Google" id="ProtNLM"/>
    </source>
</evidence>
<dbReference type="RefSeq" id="XP_056548119.1">
    <property type="nucleotide sequence ID" value="XM_056684513.1"/>
</dbReference>
<organism evidence="5 6">
    <name type="scientific">Penicillium canariense</name>
    <dbReference type="NCBI Taxonomy" id="189055"/>
    <lineage>
        <taxon>Eukaryota</taxon>
        <taxon>Fungi</taxon>
        <taxon>Dikarya</taxon>
        <taxon>Ascomycota</taxon>
        <taxon>Pezizomycotina</taxon>
        <taxon>Eurotiomycetes</taxon>
        <taxon>Eurotiomycetidae</taxon>
        <taxon>Eurotiales</taxon>
        <taxon>Aspergillaceae</taxon>
        <taxon>Penicillium</taxon>
    </lineage>
</organism>
<gene>
    <name evidence="5" type="ORF">N7482_002388</name>
</gene>
<dbReference type="Gene3D" id="1.20.890.10">
    <property type="entry name" value="cAMP-dependent protein kinase regulatory subunit, dimerization-anchoring domain"/>
    <property type="match status" value="1"/>
</dbReference>
<comment type="similarity">
    <text evidence="2">Belongs to the dpy-30 family.</text>
</comment>
<evidence type="ECO:0000256" key="1">
    <source>
        <dbReference type="ARBA" id="ARBA00004123"/>
    </source>
</evidence>
<dbReference type="OrthoDB" id="417678at2759"/>
<evidence type="ECO:0000256" key="3">
    <source>
        <dbReference type="ARBA" id="ARBA00023242"/>
    </source>
</evidence>
<comment type="caution">
    <text evidence="5">The sequence shown here is derived from an EMBL/GenBank/DDBJ whole genome shotgun (WGS) entry which is preliminary data.</text>
</comment>
<proteinExistence type="inferred from homology"/>
<accession>A0A9W9LTZ1</accession>
<evidence type="ECO:0000256" key="4">
    <source>
        <dbReference type="SAM" id="MobiDB-lite"/>
    </source>
</evidence>
<dbReference type="Pfam" id="PF05186">
    <property type="entry name" value="Dpy-30"/>
    <property type="match status" value="1"/>
</dbReference>
<feature type="region of interest" description="Disordered" evidence="4">
    <location>
        <begin position="1"/>
        <end position="74"/>
    </location>
</feature>
<dbReference type="GO" id="GO:0005634">
    <property type="term" value="C:nucleus"/>
    <property type="evidence" value="ECO:0007669"/>
    <property type="project" value="UniProtKB-SubCell"/>
</dbReference>
<dbReference type="EMBL" id="JAPQKN010000001">
    <property type="protein sequence ID" value="KAJ5176511.1"/>
    <property type="molecule type" value="Genomic_DNA"/>
</dbReference>
<dbReference type="GeneID" id="81423689"/>
<evidence type="ECO:0000313" key="5">
    <source>
        <dbReference type="EMBL" id="KAJ5176511.1"/>
    </source>
</evidence>
<dbReference type="InterPro" id="IPR049629">
    <property type="entry name" value="DPY30_SDC1_DD"/>
</dbReference>
<protein>
    <recommendedName>
        <fullName evidence="7">COMPASS complex subunit Sdc1</fullName>
    </recommendedName>
</protein>
<dbReference type="InterPro" id="IPR007858">
    <property type="entry name" value="Dpy-30_motif"/>
</dbReference>
<keyword evidence="3" id="KW-0539">Nucleus</keyword>
<evidence type="ECO:0000313" key="6">
    <source>
        <dbReference type="Proteomes" id="UP001149163"/>
    </source>
</evidence>
<feature type="compositionally biased region" description="Pro residues" evidence="4">
    <location>
        <begin position="1"/>
        <end position="31"/>
    </location>
</feature>
<dbReference type="CDD" id="cd22965">
    <property type="entry name" value="DD_DPY30_SDC1"/>
    <property type="match status" value="1"/>
</dbReference>
<dbReference type="Proteomes" id="UP001149163">
    <property type="component" value="Unassembled WGS sequence"/>
</dbReference>
<comment type="subcellular location">
    <subcellularLocation>
        <location evidence="1">Nucleus</location>
    </subcellularLocation>
</comment>
<feature type="compositionally biased region" description="Polar residues" evidence="4">
    <location>
        <begin position="39"/>
        <end position="67"/>
    </location>
</feature>
<evidence type="ECO:0000256" key="2">
    <source>
        <dbReference type="ARBA" id="ARBA00010849"/>
    </source>
</evidence>
<reference evidence="5" key="1">
    <citation type="submission" date="2022-11" db="EMBL/GenBank/DDBJ databases">
        <authorList>
            <person name="Petersen C."/>
        </authorList>
    </citation>
    <scope>NUCLEOTIDE SEQUENCE</scope>
    <source>
        <strain evidence="5">IBT 26290</strain>
    </source>
</reference>